<keyword evidence="1" id="KW-1133">Transmembrane helix</keyword>
<comment type="caution">
    <text evidence="2">The sequence shown here is derived from an EMBL/GenBank/DDBJ whole genome shotgun (WGS) entry which is preliminary data.</text>
</comment>
<dbReference type="EMBL" id="JBHFFA010000003">
    <property type="protein sequence ID" value="KAL2634449.1"/>
    <property type="molecule type" value="Genomic_DNA"/>
</dbReference>
<organism evidence="2 3">
    <name type="scientific">Riccia fluitans</name>
    <dbReference type="NCBI Taxonomy" id="41844"/>
    <lineage>
        <taxon>Eukaryota</taxon>
        <taxon>Viridiplantae</taxon>
        <taxon>Streptophyta</taxon>
        <taxon>Embryophyta</taxon>
        <taxon>Marchantiophyta</taxon>
        <taxon>Marchantiopsida</taxon>
        <taxon>Marchantiidae</taxon>
        <taxon>Marchantiales</taxon>
        <taxon>Ricciaceae</taxon>
        <taxon>Riccia</taxon>
    </lineage>
</organism>
<dbReference type="AlphaFoldDB" id="A0ABD1YXC4"/>
<reference evidence="2 3" key="1">
    <citation type="submission" date="2024-09" db="EMBL/GenBank/DDBJ databases">
        <title>Chromosome-scale assembly of Riccia fluitans.</title>
        <authorList>
            <person name="Paukszto L."/>
            <person name="Sawicki J."/>
            <person name="Karawczyk K."/>
            <person name="Piernik-Szablinska J."/>
            <person name="Szczecinska M."/>
            <person name="Mazdziarz M."/>
        </authorList>
    </citation>
    <scope>NUCLEOTIDE SEQUENCE [LARGE SCALE GENOMIC DNA]</scope>
    <source>
        <strain evidence="2">Rf_01</strain>
        <tissue evidence="2">Aerial parts of the thallus</tissue>
    </source>
</reference>
<evidence type="ECO:0000313" key="3">
    <source>
        <dbReference type="Proteomes" id="UP001605036"/>
    </source>
</evidence>
<keyword evidence="1" id="KW-0472">Membrane</keyword>
<name>A0ABD1YXC4_9MARC</name>
<evidence type="ECO:0000313" key="2">
    <source>
        <dbReference type="EMBL" id="KAL2634449.1"/>
    </source>
</evidence>
<keyword evidence="3" id="KW-1185">Reference proteome</keyword>
<dbReference type="Proteomes" id="UP001605036">
    <property type="component" value="Unassembled WGS sequence"/>
</dbReference>
<sequence>MKTPKWWMTEHPSVVSFRWNNGVTFGASYSFMISAALGYLVLIFFLHSWMKRRPNPEMDVSRLHHGALRLSSMMHYKT</sequence>
<protein>
    <submittedName>
        <fullName evidence="2">Uncharacterized protein</fullName>
    </submittedName>
</protein>
<proteinExistence type="predicted"/>
<accession>A0ABD1YXC4</accession>
<evidence type="ECO:0000256" key="1">
    <source>
        <dbReference type="SAM" id="Phobius"/>
    </source>
</evidence>
<gene>
    <name evidence="2" type="ORF">R1flu_005928</name>
</gene>
<keyword evidence="1" id="KW-0812">Transmembrane</keyword>
<feature type="transmembrane region" description="Helical" evidence="1">
    <location>
        <begin position="27"/>
        <end position="46"/>
    </location>
</feature>